<feature type="compositionally biased region" description="Polar residues" evidence="7">
    <location>
        <begin position="1088"/>
        <end position="1105"/>
    </location>
</feature>
<evidence type="ECO:0000313" key="10">
    <source>
        <dbReference type="Proteomes" id="UP000319257"/>
    </source>
</evidence>
<dbReference type="FunFam" id="2.130.10.10:FF:000755">
    <property type="entry name" value="WD repeat-containing protein 3"/>
    <property type="match status" value="1"/>
</dbReference>
<dbReference type="Gene3D" id="2.130.10.10">
    <property type="entry name" value="YVTN repeat-like/Quinoprotein amine dehydrogenase"/>
    <property type="match status" value="5"/>
</dbReference>
<dbReference type="PROSITE" id="PS00678">
    <property type="entry name" value="WD_REPEATS_1"/>
    <property type="match status" value="3"/>
</dbReference>
<dbReference type="InParanoid" id="A0A507BFC1"/>
<dbReference type="InterPro" id="IPR011047">
    <property type="entry name" value="Quinoprotein_ADH-like_sf"/>
</dbReference>
<dbReference type="InterPro" id="IPR019193">
    <property type="entry name" value="UBQ-conj_enz_E2-bd_prot"/>
</dbReference>
<dbReference type="GO" id="GO:0032040">
    <property type="term" value="C:small-subunit processome"/>
    <property type="evidence" value="ECO:0007669"/>
    <property type="project" value="TreeGrafter"/>
</dbReference>
<feature type="repeat" description="WD" evidence="6">
    <location>
        <begin position="426"/>
        <end position="466"/>
    </location>
</feature>
<dbReference type="InterPro" id="IPR019775">
    <property type="entry name" value="WD40_repeat_CS"/>
</dbReference>
<dbReference type="InterPro" id="IPR001680">
    <property type="entry name" value="WD40_rpt"/>
</dbReference>
<dbReference type="PANTHER" id="PTHR19853:SF0">
    <property type="entry name" value="WD REPEAT-CONTAINING PROTEIN 3"/>
    <property type="match status" value="1"/>
</dbReference>
<dbReference type="InterPro" id="IPR007148">
    <property type="entry name" value="SSU_processome_Utp12"/>
</dbReference>
<dbReference type="Proteomes" id="UP000319257">
    <property type="component" value="Unassembled WGS sequence"/>
</dbReference>
<dbReference type="FunCoup" id="A0A507BFC1">
    <property type="interactions" value="1110"/>
</dbReference>
<proteinExistence type="inferred from homology"/>
<evidence type="ECO:0000256" key="4">
    <source>
        <dbReference type="ARBA" id="ARBA00023242"/>
    </source>
</evidence>
<dbReference type="Pfam" id="PF25172">
    <property type="entry name" value="Beta-prop_WDR3_2nd"/>
    <property type="match status" value="1"/>
</dbReference>
<gene>
    <name evidence="9" type="ORF">E0L32_004359</name>
</gene>
<dbReference type="PANTHER" id="PTHR19853">
    <property type="entry name" value="WD REPEAT CONTAINING PROTEIN 3 WDR3"/>
    <property type="match status" value="1"/>
</dbReference>
<dbReference type="OrthoDB" id="407922at2759"/>
<dbReference type="EMBL" id="SKBQ01000020">
    <property type="protein sequence ID" value="TPX15661.1"/>
    <property type="molecule type" value="Genomic_DNA"/>
</dbReference>
<dbReference type="GO" id="GO:0030490">
    <property type="term" value="P:maturation of SSU-rRNA"/>
    <property type="evidence" value="ECO:0007669"/>
    <property type="project" value="TreeGrafter"/>
</dbReference>
<dbReference type="Pfam" id="PF04003">
    <property type="entry name" value="Utp12"/>
    <property type="match status" value="1"/>
</dbReference>
<accession>A0A507BFC1</accession>
<dbReference type="CDD" id="cd00200">
    <property type="entry name" value="WD40"/>
    <property type="match status" value="1"/>
</dbReference>
<evidence type="ECO:0000256" key="3">
    <source>
        <dbReference type="ARBA" id="ARBA00022737"/>
    </source>
</evidence>
<feature type="repeat" description="WD" evidence="6">
    <location>
        <begin position="106"/>
        <end position="139"/>
    </location>
</feature>
<feature type="repeat" description="WD" evidence="6">
    <location>
        <begin position="606"/>
        <end position="647"/>
    </location>
</feature>
<comment type="subcellular location">
    <subcellularLocation>
        <location evidence="1">Nucleus</location>
        <location evidence="1">Nucleolus</location>
    </subcellularLocation>
</comment>
<sequence length="1345" mass="147238">MVKSYLKYEHSKSFGIVTSTTSNLVWSAKERSGTGAGQAYVAANEEVLCWDIKKGELLSRWRDERCRAQVTAIAQSQVDKDVFAVGYDDGSIRLWDSKISTAIVSFNGHRSAITVLAFDRSGVRLASGSKDTDVIVWDLVAETGQFKLRGHKDQVTGLEFVEPQPEVTDEESAQAMVVDGDASAEGFLLTTGKDSLIKLWDLSSKHCIETHVSQTNGECWALGVSPDASGCITAGNGGELRVWSLDTAGLLASTQKVDVAQQTHFLEARGTLHRQGKDRTVEVIFHPRLDYFAVHGVEKSVEVWRMRTEAEIKKALARKRRRRREKNASKDAKANGDSEMLDGEEKEDDVSQADISDVFAQHVIVRTTGKVRSVDWALAHGNKELQLLVGTTNNQLELYHITTKDKVAKARKEDTPDYSRALGVELPGHRADIRALALSSDDRMLASAANGSLKIWNVRTQACIRTFECGYALCCAFLPGDKVVVVGTKSGELELFDVASAALLESVTAHEGAIWSLQVHPDGRSVVTGSADMTAKFWDFKIVQEAVLGTTRTTPKLKLVQTKILKVADDILSLKFSPDAKLLAVSLLDSTVKVFFTDSLKLYLNLYGHKLPVLSMDISYDSKLIITSSADKNVKIWGLDFGDCHKSLFAHQDSILQVGFVTHNSEGNGHHFFSASKDKSIKYWDGDKFEQIQRLDGHHGEIWALAMSHSGTFFVSASHDKSIRVWEETDEQIFLEEEREKEIEELYESTLTTSLEQDPDEADENGEIGAASKQTVETLMAGERIVEALELGIADLNVVKEWEEAKLTQPNIAPPQRNPLFMALGNISAEQHVLNVLQKIKASALHDALLVLPFASVPMLFTFLNIFALRSMNVPLTCRILFFMLKTHHRQVVASKTMRGMLDGIRTNLRAALKRQKDEMGFNIAALKIVGMQVADQSIRDYIDDAEAQGAEREDRLVKKRAFVQVSSDEIHIYAELLPNLRQLSLAVTLPSPADGSTQAGLLLGDADSDSKARLRVTHGDAAREIALPGRPSQLARLSPPQKGSLSLAWRVPLAQQGRGAGTPARGGNSNDAAAPWSAPELVPGGAYSQTTFEEGSTERSQLSRQPDGVRNLSVFCSSCQTQLGHFSFRTMGITLFKWRVDVETSSTVSTATPAASPTIAHSLSANLVAMLARSGSSKSLIMPLTSDGSAAAGPEAKALHVWILNANIVYASSSRSGSVPAVKLLYQLVSVEQADKMLESLNSDVQEVSLPEDAVREVIAGLDASNCLLPAKERPWQQKDKDGVITLRRRRTAGGAGNSQLEILQSLFNRESAYAELVVIVQVPPTWLEPINGSPDCPVTSYLG</sequence>
<keyword evidence="2 6" id="KW-0853">WD repeat</keyword>
<dbReference type="GO" id="GO:0034388">
    <property type="term" value="C:Pwp2p-containing subcomplex of 90S preribosome"/>
    <property type="evidence" value="ECO:0007669"/>
    <property type="project" value="TreeGrafter"/>
</dbReference>
<feature type="region of interest" description="Disordered" evidence="7">
    <location>
        <begin position="316"/>
        <end position="349"/>
    </location>
</feature>
<dbReference type="PROSITE" id="PS50294">
    <property type="entry name" value="WD_REPEATS_REGION"/>
    <property type="match status" value="5"/>
</dbReference>
<feature type="repeat" description="WD" evidence="6">
    <location>
        <begin position="507"/>
        <end position="541"/>
    </location>
</feature>
<dbReference type="SMART" id="SM00320">
    <property type="entry name" value="WD40"/>
    <property type="match status" value="11"/>
</dbReference>
<feature type="compositionally biased region" description="Acidic residues" evidence="7">
    <location>
        <begin position="339"/>
        <end position="349"/>
    </location>
</feature>
<evidence type="ECO:0000256" key="5">
    <source>
        <dbReference type="ARBA" id="ARBA00038229"/>
    </source>
</evidence>
<dbReference type="GeneID" id="41971806"/>
<keyword evidence="10" id="KW-1185">Reference proteome</keyword>
<evidence type="ECO:0000256" key="6">
    <source>
        <dbReference type="PROSITE-ProRule" id="PRU00221"/>
    </source>
</evidence>
<feature type="repeat" description="WD" evidence="6">
    <location>
        <begin position="187"/>
        <end position="210"/>
    </location>
</feature>
<dbReference type="Pfam" id="PF25173">
    <property type="entry name" value="Beta-prop_WDR3_1st"/>
    <property type="match status" value="1"/>
</dbReference>
<dbReference type="STRING" id="1093900.A0A507BFC1"/>
<protein>
    <recommendedName>
        <fullName evidence="8">Small-subunit processome Utp12 domain-containing protein</fullName>
    </recommendedName>
</protein>
<feature type="compositionally biased region" description="Basic and acidic residues" evidence="7">
    <location>
        <begin position="326"/>
        <end position="336"/>
    </location>
</feature>
<dbReference type="InterPro" id="IPR051570">
    <property type="entry name" value="TBC1_cilium_biogenesis"/>
</dbReference>
<evidence type="ECO:0000259" key="8">
    <source>
        <dbReference type="Pfam" id="PF04003"/>
    </source>
</evidence>
<dbReference type="PROSITE" id="PS50082">
    <property type="entry name" value="WD_REPEATS_2"/>
    <property type="match status" value="7"/>
</dbReference>
<evidence type="ECO:0000256" key="1">
    <source>
        <dbReference type="ARBA" id="ARBA00004604"/>
    </source>
</evidence>
<feature type="repeat" description="WD" evidence="6">
    <location>
        <begin position="695"/>
        <end position="727"/>
    </location>
</feature>
<dbReference type="SUPFAM" id="SSF117289">
    <property type="entry name" value="Nucleoporin domain"/>
    <property type="match status" value="1"/>
</dbReference>
<dbReference type="SUPFAM" id="SSF50998">
    <property type="entry name" value="Quinoprotein alcohol dehydrogenase-like"/>
    <property type="match status" value="1"/>
</dbReference>
<comment type="similarity">
    <text evidence="5">Belongs to the WD repeat WDR3/UTP12 family.</text>
</comment>
<comment type="caution">
    <text evidence="9">The sequence shown here is derived from an EMBL/GenBank/DDBJ whole genome shotgun (WGS) entry which is preliminary data.</text>
</comment>
<feature type="repeat" description="WD" evidence="6">
    <location>
        <begin position="648"/>
        <end position="694"/>
    </location>
</feature>
<keyword evidence="4" id="KW-0539">Nucleus</keyword>
<feature type="domain" description="Small-subunit processome Utp12" evidence="8">
    <location>
        <begin position="830"/>
        <end position="930"/>
    </location>
</feature>
<name>A0A507BFC1_9PEZI</name>
<dbReference type="RefSeq" id="XP_030997372.1">
    <property type="nucleotide sequence ID" value="XM_031138761.1"/>
</dbReference>
<dbReference type="PRINTS" id="PR00320">
    <property type="entry name" value="GPROTEINBRPT"/>
</dbReference>
<reference evidence="9 10" key="1">
    <citation type="submission" date="2019-06" db="EMBL/GenBank/DDBJ databases">
        <title>Draft genome sequence of the filamentous fungus Phialemoniopsis curvata isolated from diesel fuel.</title>
        <authorList>
            <person name="Varaljay V.A."/>
            <person name="Lyon W.J."/>
            <person name="Crouch A.L."/>
            <person name="Drake C.E."/>
            <person name="Hollomon J.M."/>
            <person name="Nadeau L.J."/>
            <person name="Nunn H.S."/>
            <person name="Stevenson B.S."/>
            <person name="Bojanowski C.L."/>
            <person name="Crookes-Goodson W.J."/>
        </authorList>
    </citation>
    <scope>NUCLEOTIDE SEQUENCE [LARGE SCALE GENOMIC DNA]</scope>
    <source>
        <strain evidence="9 10">D216</strain>
    </source>
</reference>
<dbReference type="GO" id="GO:0030515">
    <property type="term" value="F:snoRNA binding"/>
    <property type="evidence" value="ECO:0007669"/>
    <property type="project" value="TreeGrafter"/>
</dbReference>
<evidence type="ECO:0000313" key="9">
    <source>
        <dbReference type="EMBL" id="TPX15661.1"/>
    </source>
</evidence>
<dbReference type="Pfam" id="PF09814">
    <property type="entry name" value="HECT_2"/>
    <property type="match status" value="2"/>
</dbReference>
<dbReference type="InterPro" id="IPR015943">
    <property type="entry name" value="WD40/YVTN_repeat-like_dom_sf"/>
</dbReference>
<dbReference type="FunFam" id="2.130.10.10:FF:001884">
    <property type="entry name" value="WD domain-containing protein"/>
    <property type="match status" value="1"/>
</dbReference>
<evidence type="ECO:0000256" key="2">
    <source>
        <dbReference type="ARBA" id="ARBA00022574"/>
    </source>
</evidence>
<organism evidence="9 10">
    <name type="scientific">Thyridium curvatum</name>
    <dbReference type="NCBI Taxonomy" id="1093900"/>
    <lineage>
        <taxon>Eukaryota</taxon>
        <taxon>Fungi</taxon>
        <taxon>Dikarya</taxon>
        <taxon>Ascomycota</taxon>
        <taxon>Pezizomycotina</taxon>
        <taxon>Sordariomycetes</taxon>
        <taxon>Sordariomycetidae</taxon>
        <taxon>Thyridiales</taxon>
        <taxon>Thyridiaceae</taxon>
        <taxon>Thyridium</taxon>
    </lineage>
</organism>
<dbReference type="InterPro" id="IPR020472">
    <property type="entry name" value="WD40_PAC1"/>
</dbReference>
<keyword evidence="3" id="KW-0677">Repeat</keyword>
<feature type="compositionally biased region" description="Basic residues" evidence="7">
    <location>
        <begin position="316"/>
        <end position="325"/>
    </location>
</feature>
<evidence type="ECO:0000256" key="7">
    <source>
        <dbReference type="SAM" id="MobiDB-lite"/>
    </source>
</evidence>
<feature type="region of interest" description="Disordered" evidence="7">
    <location>
        <begin position="1058"/>
        <end position="1106"/>
    </location>
</feature>